<evidence type="ECO:0008006" key="5">
    <source>
        <dbReference type="Google" id="ProtNLM"/>
    </source>
</evidence>
<protein>
    <recommendedName>
        <fullName evidence="5">Cysteine-rich transmembrane CYSTM domain-containing protein</fullName>
    </recommendedName>
</protein>
<evidence type="ECO:0000313" key="4">
    <source>
        <dbReference type="Proteomes" id="UP000027120"/>
    </source>
</evidence>
<feature type="transmembrane region" description="Helical" evidence="2">
    <location>
        <begin position="112"/>
        <end position="134"/>
    </location>
</feature>
<evidence type="ECO:0000313" key="3">
    <source>
        <dbReference type="EMBL" id="KDO83151.1"/>
    </source>
</evidence>
<keyword evidence="2" id="KW-0812">Transmembrane</keyword>
<evidence type="ECO:0000256" key="1">
    <source>
        <dbReference type="SAM" id="MobiDB-lite"/>
    </source>
</evidence>
<keyword evidence="4" id="KW-1185">Reference proteome</keyword>
<feature type="region of interest" description="Disordered" evidence="1">
    <location>
        <begin position="1"/>
        <end position="70"/>
    </location>
</feature>
<proteinExistence type="predicted"/>
<dbReference type="EMBL" id="KK784875">
    <property type="protein sequence ID" value="KDO83151.1"/>
    <property type="molecule type" value="Genomic_DNA"/>
</dbReference>
<evidence type="ECO:0000256" key="2">
    <source>
        <dbReference type="SAM" id="Phobius"/>
    </source>
</evidence>
<dbReference type="Proteomes" id="UP000027120">
    <property type="component" value="Unassembled WGS sequence"/>
</dbReference>
<reference evidence="3 4" key="1">
    <citation type="submission" date="2014-04" db="EMBL/GenBank/DDBJ databases">
        <authorList>
            <consortium name="International Citrus Genome Consortium"/>
            <person name="Gmitter F."/>
            <person name="Chen C."/>
            <person name="Farmerie W."/>
            <person name="Harkins T."/>
            <person name="Desany B."/>
            <person name="Mohiuddin M."/>
            <person name="Kodira C."/>
            <person name="Borodovsky M."/>
            <person name="Lomsadze A."/>
            <person name="Burns P."/>
            <person name="Jenkins J."/>
            <person name="Prochnik S."/>
            <person name="Shu S."/>
            <person name="Chapman J."/>
            <person name="Pitluck S."/>
            <person name="Schmutz J."/>
            <person name="Rokhsar D."/>
        </authorList>
    </citation>
    <scope>NUCLEOTIDE SEQUENCE</scope>
</reference>
<feature type="compositionally biased region" description="Pro residues" evidence="1">
    <location>
        <begin position="55"/>
        <end position="64"/>
    </location>
</feature>
<feature type="transmembrane region" description="Helical" evidence="2">
    <location>
        <begin position="140"/>
        <end position="156"/>
    </location>
</feature>
<sequence>MSYHPVPHDSPYPPPGQPPSPYPPQPDFPPPQPAVGQPFPPPPPPGYQGYFNEVYPPPPPPAPQPSQDDHQNDTGCCSCLKGWYAIPLDCLFKVIGANNFVFRIWNECTRHLFILVCLMEIIFCPLFSILKLLISEIGDYSFMIHVRFFFFFLGITQTKLTAAI</sequence>
<keyword evidence="2" id="KW-1133">Transmembrane helix</keyword>
<name>A0A067H6I7_CITSI</name>
<feature type="compositionally biased region" description="Pro residues" evidence="1">
    <location>
        <begin position="8"/>
        <end position="46"/>
    </location>
</feature>
<accession>A0A067H6I7</accession>
<dbReference type="AlphaFoldDB" id="A0A067H6I7"/>
<organism evidence="3 4">
    <name type="scientific">Citrus sinensis</name>
    <name type="common">Sweet orange</name>
    <name type="synonym">Citrus aurantium var. sinensis</name>
    <dbReference type="NCBI Taxonomy" id="2711"/>
    <lineage>
        <taxon>Eukaryota</taxon>
        <taxon>Viridiplantae</taxon>
        <taxon>Streptophyta</taxon>
        <taxon>Embryophyta</taxon>
        <taxon>Tracheophyta</taxon>
        <taxon>Spermatophyta</taxon>
        <taxon>Magnoliopsida</taxon>
        <taxon>eudicotyledons</taxon>
        <taxon>Gunneridae</taxon>
        <taxon>Pentapetalae</taxon>
        <taxon>rosids</taxon>
        <taxon>malvids</taxon>
        <taxon>Sapindales</taxon>
        <taxon>Rutaceae</taxon>
        <taxon>Aurantioideae</taxon>
        <taxon>Citrus</taxon>
    </lineage>
</organism>
<keyword evidence="2" id="KW-0472">Membrane</keyword>
<gene>
    <name evidence="3" type="ORF">CISIN_1g048715mg</name>
</gene>